<evidence type="ECO:0000256" key="6">
    <source>
        <dbReference type="ARBA" id="ARBA00022989"/>
    </source>
</evidence>
<dbReference type="Proteomes" id="UP001595556">
    <property type="component" value="Unassembled WGS sequence"/>
</dbReference>
<evidence type="ECO:0000313" key="10">
    <source>
        <dbReference type="EMBL" id="MFC3149400.1"/>
    </source>
</evidence>
<dbReference type="EMBL" id="JBHRTI010000010">
    <property type="protein sequence ID" value="MFC3149400.1"/>
    <property type="molecule type" value="Genomic_DNA"/>
</dbReference>
<keyword evidence="8 9" id="KW-0472">Membrane</keyword>
<protein>
    <recommendedName>
        <fullName evidence="9">Protein translocase subunit SecE</fullName>
    </recommendedName>
</protein>
<keyword evidence="2 9" id="KW-0813">Transport</keyword>
<evidence type="ECO:0000256" key="9">
    <source>
        <dbReference type="HAMAP-Rule" id="MF_00422"/>
    </source>
</evidence>
<comment type="similarity">
    <text evidence="9">Belongs to the SecE/SEC61-gamma family.</text>
</comment>
<evidence type="ECO:0000256" key="4">
    <source>
        <dbReference type="ARBA" id="ARBA00022692"/>
    </source>
</evidence>
<dbReference type="PANTHER" id="PTHR33910:SF1">
    <property type="entry name" value="PROTEIN TRANSLOCASE SUBUNIT SECE"/>
    <property type="match status" value="1"/>
</dbReference>
<dbReference type="InterPro" id="IPR038379">
    <property type="entry name" value="SecE_sf"/>
</dbReference>
<evidence type="ECO:0000313" key="11">
    <source>
        <dbReference type="Proteomes" id="UP001595556"/>
    </source>
</evidence>
<evidence type="ECO:0000256" key="1">
    <source>
        <dbReference type="ARBA" id="ARBA00004370"/>
    </source>
</evidence>
<keyword evidence="5 9" id="KW-0653">Protein transport</keyword>
<keyword evidence="11" id="KW-1185">Reference proteome</keyword>
<evidence type="ECO:0000256" key="3">
    <source>
        <dbReference type="ARBA" id="ARBA00022475"/>
    </source>
</evidence>
<reference evidence="11" key="1">
    <citation type="journal article" date="2019" name="Int. J. Syst. Evol. Microbiol.">
        <title>The Global Catalogue of Microorganisms (GCM) 10K type strain sequencing project: providing services to taxonomists for standard genome sequencing and annotation.</title>
        <authorList>
            <consortium name="The Broad Institute Genomics Platform"/>
            <consortium name="The Broad Institute Genome Sequencing Center for Infectious Disease"/>
            <person name="Wu L."/>
            <person name="Ma J."/>
        </authorList>
    </citation>
    <scope>NUCLEOTIDE SEQUENCE [LARGE SCALE GENOMIC DNA]</scope>
    <source>
        <strain evidence="11">KCTC 52168</strain>
    </source>
</reference>
<comment type="subcellular location">
    <subcellularLocation>
        <location evidence="1">Membrane</location>
    </subcellularLocation>
</comment>
<keyword evidence="3 9" id="KW-1003">Cell membrane</keyword>
<comment type="subunit">
    <text evidence="9">Component of the Sec protein translocase complex. Heterotrimer consisting of SecY, SecE and SecG subunits. The heterotrimers can form oligomers, although 1 heterotrimer is thought to be able to translocate proteins. Interacts with the ribosome. Interacts with SecDF, and other proteins may be involved. Interacts with SecA.</text>
</comment>
<evidence type="ECO:0000256" key="5">
    <source>
        <dbReference type="ARBA" id="ARBA00022927"/>
    </source>
</evidence>
<feature type="transmembrane region" description="Helical" evidence="9">
    <location>
        <begin position="12"/>
        <end position="35"/>
    </location>
</feature>
<proteinExistence type="inferred from homology"/>
<comment type="function">
    <text evidence="9">Essential subunit of the Sec protein translocation channel SecYEG. Clamps together the 2 halves of SecY. May contact the channel plug during translocation.</text>
</comment>
<keyword evidence="7 9" id="KW-0811">Translocation</keyword>
<organism evidence="10 11">
    <name type="scientific">Piscinibacterium candidicorallinum</name>
    <dbReference type="NCBI Taxonomy" id="1793872"/>
    <lineage>
        <taxon>Bacteria</taxon>
        <taxon>Pseudomonadati</taxon>
        <taxon>Pseudomonadota</taxon>
        <taxon>Betaproteobacteria</taxon>
        <taxon>Burkholderiales</taxon>
        <taxon>Piscinibacterium</taxon>
    </lineage>
</organism>
<dbReference type="InterPro" id="IPR005807">
    <property type="entry name" value="SecE_bac"/>
</dbReference>
<dbReference type="HAMAP" id="MF_00422">
    <property type="entry name" value="SecE"/>
    <property type="match status" value="1"/>
</dbReference>
<dbReference type="PRINTS" id="PR01650">
    <property type="entry name" value="SECETRNLCASE"/>
</dbReference>
<keyword evidence="6 9" id="KW-1133">Transmembrane helix</keyword>
<comment type="caution">
    <text evidence="10">The sequence shown here is derived from an EMBL/GenBank/DDBJ whole genome shotgun (WGS) entry which is preliminary data.</text>
</comment>
<dbReference type="Gene3D" id="1.20.5.1030">
    <property type="entry name" value="Preprotein translocase secy subunit"/>
    <property type="match status" value="1"/>
</dbReference>
<keyword evidence="4 9" id="KW-0812">Transmembrane</keyword>
<gene>
    <name evidence="9 10" type="primary">secE</name>
    <name evidence="10" type="ORF">ACFOEN_17385</name>
</gene>
<evidence type="ECO:0000256" key="7">
    <source>
        <dbReference type="ARBA" id="ARBA00023010"/>
    </source>
</evidence>
<dbReference type="RefSeq" id="WP_377306130.1">
    <property type="nucleotide sequence ID" value="NZ_CP180191.1"/>
</dbReference>
<dbReference type="NCBIfam" id="NF004371">
    <property type="entry name" value="PRK05740.1-1"/>
    <property type="match status" value="1"/>
</dbReference>
<comment type="caution">
    <text evidence="9">Lacks conserved residue(s) required for the propagation of feature annotation.</text>
</comment>
<evidence type="ECO:0000256" key="8">
    <source>
        <dbReference type="ARBA" id="ARBA00023136"/>
    </source>
</evidence>
<evidence type="ECO:0000256" key="2">
    <source>
        <dbReference type="ARBA" id="ARBA00022448"/>
    </source>
</evidence>
<dbReference type="NCBIfam" id="TIGR00964">
    <property type="entry name" value="secE_bact"/>
    <property type="match status" value="1"/>
</dbReference>
<dbReference type="InterPro" id="IPR001901">
    <property type="entry name" value="Translocase_SecE/Sec61-g"/>
</dbReference>
<name>A0ABV7H6M0_9BURK</name>
<accession>A0ABV7H6M0</accession>
<sequence length="127" mass="13986">MSNQSVETVGSKSGYVIVALAVLIAAGGIVGYSFLTEQPTAVRLVVLLGGIILGLAVAWFSQPGKQFIGYARDSYNEARRVVWPTRKETIQTTLIVFAFVAIMAIFLFVTDKVLEWALYDLLLKWRG</sequence>
<dbReference type="Pfam" id="PF00584">
    <property type="entry name" value="SecE"/>
    <property type="match status" value="1"/>
</dbReference>
<feature type="transmembrane region" description="Helical" evidence="9">
    <location>
        <begin position="41"/>
        <end position="60"/>
    </location>
</feature>
<feature type="transmembrane region" description="Helical" evidence="9">
    <location>
        <begin position="89"/>
        <end position="109"/>
    </location>
</feature>
<dbReference type="PANTHER" id="PTHR33910">
    <property type="entry name" value="PROTEIN TRANSLOCASE SUBUNIT SECE"/>
    <property type="match status" value="1"/>
</dbReference>